<sequence length="490" mass="53559">MHWATNRLDMSQDLKDLYAPAHSPPPLPTLRTIYFRIGDREEKAEFHSDTSPDEIKDLFRAAAEAGPYDIIKLYNAKGNIVNISPKLQSNSPDNCYRLQVVAAHCNGTIKNQLGVDVLALERRIESLERSLRFSFDTNQNPAVKRLQEKIDEFQRTLETVEHLSWLGFYKDIQLLCPGLGRRPFWNRVHYRRKSSEEKEKVFKKFLNISAAPSPLHFFYLKRCPLSPPLLLSQALPPLPSTSSVSSAAPSPLHFFCLKRCPLSPPLLLSQALPPLPSTSSVSSAAPSPLHFFCLKRCPLSPPLLLSQALPPLPSTSSVSSAAPSPLHFFCLKRCPLSPPLLLSQALPPLPSTSSVSSAAPSPLHFFCLKRCPLSPPLLLSQALPPLPSTSSVSSAAPSPLHFFCLKRCPLSPPLLLSQALPPLPSTSSVSSASPSPLNFFCLKRCPLSPPLLLSQALSPLPSTSSVSSAAPLHSERVKGGMENFSLSSSQ</sequence>
<gene>
    <name evidence="1" type="ORF">CTOB1V02_LOCUS1418</name>
</gene>
<dbReference type="OrthoDB" id="6754907at2759"/>
<dbReference type="AlphaFoldDB" id="A0A7R8W5N3"/>
<dbReference type="EMBL" id="OB660199">
    <property type="protein sequence ID" value="CAD7223433.1"/>
    <property type="molecule type" value="Genomic_DNA"/>
</dbReference>
<name>A0A7R8W5N3_9CRUS</name>
<protein>
    <submittedName>
        <fullName evidence="1">Uncharacterized protein</fullName>
    </submittedName>
</protein>
<proteinExistence type="predicted"/>
<reference evidence="1" key="1">
    <citation type="submission" date="2020-11" db="EMBL/GenBank/DDBJ databases">
        <authorList>
            <person name="Tran Van P."/>
        </authorList>
    </citation>
    <scope>NUCLEOTIDE SEQUENCE</scope>
</reference>
<evidence type="ECO:0000313" key="1">
    <source>
        <dbReference type="EMBL" id="CAD7223433.1"/>
    </source>
</evidence>
<accession>A0A7R8W5N3</accession>
<organism evidence="1">
    <name type="scientific">Cyprideis torosa</name>
    <dbReference type="NCBI Taxonomy" id="163714"/>
    <lineage>
        <taxon>Eukaryota</taxon>
        <taxon>Metazoa</taxon>
        <taxon>Ecdysozoa</taxon>
        <taxon>Arthropoda</taxon>
        <taxon>Crustacea</taxon>
        <taxon>Oligostraca</taxon>
        <taxon>Ostracoda</taxon>
        <taxon>Podocopa</taxon>
        <taxon>Podocopida</taxon>
        <taxon>Cytherocopina</taxon>
        <taxon>Cytheroidea</taxon>
        <taxon>Cytherideidae</taxon>
        <taxon>Cyprideis</taxon>
    </lineage>
</organism>